<evidence type="ECO:0000313" key="3">
    <source>
        <dbReference type="Proteomes" id="UP001604336"/>
    </source>
</evidence>
<dbReference type="EMBL" id="JBFOLK010000001">
    <property type="protein sequence ID" value="KAL2542174.1"/>
    <property type="molecule type" value="Genomic_DNA"/>
</dbReference>
<proteinExistence type="predicted"/>
<comment type="caution">
    <text evidence="2">The sequence shown here is derived from an EMBL/GenBank/DDBJ whole genome shotgun (WGS) entry which is preliminary data.</text>
</comment>
<accession>A0ABD1VXQ4</accession>
<dbReference type="Proteomes" id="UP001604336">
    <property type="component" value="Unassembled WGS sequence"/>
</dbReference>
<dbReference type="AlphaFoldDB" id="A0ABD1VXQ4"/>
<protein>
    <submittedName>
        <fullName evidence="2">Uncharacterized protein</fullName>
    </submittedName>
</protein>
<reference evidence="3" key="1">
    <citation type="submission" date="2024-07" db="EMBL/GenBank/DDBJ databases">
        <title>Two chromosome-level genome assemblies of Korean endemic species Abeliophyllum distichum and Forsythia ovata (Oleaceae).</title>
        <authorList>
            <person name="Jang H."/>
        </authorList>
    </citation>
    <scope>NUCLEOTIDE SEQUENCE [LARGE SCALE GENOMIC DNA]</scope>
</reference>
<organism evidence="2 3">
    <name type="scientific">Abeliophyllum distichum</name>
    <dbReference type="NCBI Taxonomy" id="126358"/>
    <lineage>
        <taxon>Eukaryota</taxon>
        <taxon>Viridiplantae</taxon>
        <taxon>Streptophyta</taxon>
        <taxon>Embryophyta</taxon>
        <taxon>Tracheophyta</taxon>
        <taxon>Spermatophyta</taxon>
        <taxon>Magnoliopsida</taxon>
        <taxon>eudicotyledons</taxon>
        <taxon>Gunneridae</taxon>
        <taxon>Pentapetalae</taxon>
        <taxon>asterids</taxon>
        <taxon>lamiids</taxon>
        <taxon>Lamiales</taxon>
        <taxon>Oleaceae</taxon>
        <taxon>Forsythieae</taxon>
        <taxon>Abeliophyllum</taxon>
    </lineage>
</organism>
<feature type="compositionally biased region" description="Basic and acidic residues" evidence="1">
    <location>
        <begin position="1"/>
        <end position="31"/>
    </location>
</feature>
<feature type="region of interest" description="Disordered" evidence="1">
    <location>
        <begin position="1"/>
        <end position="54"/>
    </location>
</feature>
<sequence length="270" mass="30850">MKLKGRVDQKNKSEVEVQEKKEREQKSENEAKNNILKETTKPPKGIDEATSDNIGRLLHDKGVVGSKDDCDNGVMEFKDECDNGVMESKDECDSEVLPEMKDDRVKYPVDGKSLIVRPALQAQIKIDTFDQQFELDVQETTREEEIQQMILLVHKKSHFVLRKTNNSLPGFTISLLQELEDKSSKKMSSRLPPIRDIAHQLHFILGVVGPKRSTNRSNSDETNELPIHQIKANKGCRFIFDPGDWIWIHVKGLYPFYAGSDLRSNPFEEG</sequence>
<gene>
    <name evidence="2" type="ORF">Adt_03152</name>
</gene>
<evidence type="ECO:0000313" key="2">
    <source>
        <dbReference type="EMBL" id="KAL2542174.1"/>
    </source>
</evidence>
<evidence type="ECO:0000256" key="1">
    <source>
        <dbReference type="SAM" id="MobiDB-lite"/>
    </source>
</evidence>
<feature type="compositionally biased region" description="Basic and acidic residues" evidence="1">
    <location>
        <begin position="38"/>
        <end position="47"/>
    </location>
</feature>
<keyword evidence="3" id="KW-1185">Reference proteome</keyword>
<name>A0ABD1VXQ4_9LAMI</name>